<dbReference type="GO" id="GO:0005634">
    <property type="term" value="C:nucleus"/>
    <property type="evidence" value="ECO:0007669"/>
    <property type="project" value="UniProtKB-SubCell"/>
</dbReference>
<evidence type="ECO:0000256" key="4">
    <source>
        <dbReference type="ARBA" id="ARBA00022490"/>
    </source>
</evidence>
<evidence type="ECO:0000256" key="2">
    <source>
        <dbReference type="ARBA" id="ARBA00004496"/>
    </source>
</evidence>
<reference evidence="8" key="1">
    <citation type="submission" date="2025-08" db="UniProtKB">
        <authorList>
            <consortium name="Ensembl"/>
        </authorList>
    </citation>
    <scope>IDENTIFICATION</scope>
</reference>
<dbReference type="InterPro" id="IPR003892">
    <property type="entry name" value="CUE"/>
</dbReference>
<reference evidence="8" key="2">
    <citation type="submission" date="2025-09" db="UniProtKB">
        <authorList>
            <consortium name="Ensembl"/>
        </authorList>
    </citation>
    <scope>IDENTIFICATION</scope>
</reference>
<dbReference type="PANTHER" id="PTHR12493:SF0">
    <property type="entry name" value="CUE DOMAIN-CONTAINING PROTEIN 2"/>
    <property type="match status" value="1"/>
</dbReference>
<evidence type="ECO:0000256" key="3">
    <source>
        <dbReference type="ARBA" id="ARBA00006106"/>
    </source>
</evidence>
<keyword evidence="5" id="KW-0833">Ubl conjugation pathway</keyword>
<evidence type="ECO:0000256" key="1">
    <source>
        <dbReference type="ARBA" id="ARBA00004123"/>
    </source>
</evidence>
<keyword evidence="9" id="KW-1185">Reference proteome</keyword>
<evidence type="ECO:0000313" key="9">
    <source>
        <dbReference type="Proteomes" id="UP000694521"/>
    </source>
</evidence>
<dbReference type="PANTHER" id="PTHR12493">
    <property type="entry name" value="CUE DOMAIN CONTAINING 2"/>
    <property type="match status" value="1"/>
</dbReference>
<evidence type="ECO:0000256" key="5">
    <source>
        <dbReference type="ARBA" id="ARBA00022786"/>
    </source>
</evidence>
<dbReference type="AlphaFoldDB" id="A0A8B9DLG6"/>
<comment type="similarity">
    <text evidence="3">Belongs to the CUEDC2 family.</text>
</comment>
<evidence type="ECO:0000259" key="7">
    <source>
        <dbReference type="PROSITE" id="PS51140"/>
    </source>
</evidence>
<sequence>MELERIIRDTLTRFIQSHIPAADLSGMDDVFFSYITGVLEELGSPESSEETFDMDTFIEMMEAYIPGFAEIPRYVSATALYVHATQWVSGPNQLNDMNSFVVPRWGGEVLVPNLCDDLKDGTELLLEMFPACTVSQAEKALAMALGNLEEAVQLIVEEKVEIGTAGASELARPRRAPNHEELKQVILQKYMMVDSAEDQKTHRPAPPKEAPKKLIRYIDNQVVSTKGERYKDIKKPESEEMKKTYISLKPARKYKFH</sequence>
<keyword evidence="6" id="KW-0539">Nucleus</keyword>
<name>A0A8B9DLG6_ANSCY</name>
<comment type="subcellular location">
    <subcellularLocation>
        <location evidence="2">Cytoplasm</location>
    </subcellularLocation>
    <subcellularLocation>
        <location evidence="1">Nucleus</location>
    </subcellularLocation>
</comment>
<dbReference type="InterPro" id="IPR039805">
    <property type="entry name" value="CUE_CUED2"/>
</dbReference>
<dbReference type="GO" id="GO:0043130">
    <property type="term" value="F:ubiquitin binding"/>
    <property type="evidence" value="ECO:0007669"/>
    <property type="project" value="InterPro"/>
</dbReference>
<dbReference type="PROSITE" id="PS51140">
    <property type="entry name" value="CUE"/>
    <property type="match status" value="1"/>
</dbReference>
<accession>A0A8B9DLG6</accession>
<proteinExistence type="inferred from homology"/>
<evidence type="ECO:0000313" key="8">
    <source>
        <dbReference type="Ensembl" id="ENSACDP00005008504.1"/>
    </source>
</evidence>
<keyword evidence="4" id="KW-0963">Cytoplasm</keyword>
<dbReference type="Ensembl" id="ENSACDT00005010187.1">
    <property type="protein sequence ID" value="ENSACDP00005008504.1"/>
    <property type="gene ID" value="ENSACDG00005006193.1"/>
</dbReference>
<feature type="domain" description="CUE" evidence="7">
    <location>
        <begin position="117"/>
        <end position="160"/>
    </location>
</feature>
<dbReference type="Proteomes" id="UP000694521">
    <property type="component" value="Unplaced"/>
</dbReference>
<organism evidence="8 9">
    <name type="scientific">Anser cygnoides</name>
    <name type="common">Swan goose</name>
    <dbReference type="NCBI Taxonomy" id="8845"/>
    <lineage>
        <taxon>Eukaryota</taxon>
        <taxon>Metazoa</taxon>
        <taxon>Chordata</taxon>
        <taxon>Craniata</taxon>
        <taxon>Vertebrata</taxon>
        <taxon>Euteleostomi</taxon>
        <taxon>Archelosauria</taxon>
        <taxon>Archosauria</taxon>
        <taxon>Dinosauria</taxon>
        <taxon>Saurischia</taxon>
        <taxon>Theropoda</taxon>
        <taxon>Coelurosauria</taxon>
        <taxon>Aves</taxon>
        <taxon>Neognathae</taxon>
        <taxon>Galloanserae</taxon>
        <taxon>Anseriformes</taxon>
        <taxon>Anatidae</taxon>
        <taxon>Anserinae</taxon>
        <taxon>Anser</taxon>
    </lineage>
</organism>
<dbReference type="GO" id="GO:0005737">
    <property type="term" value="C:cytoplasm"/>
    <property type="evidence" value="ECO:0007669"/>
    <property type="project" value="UniProtKB-SubCell"/>
</dbReference>
<dbReference type="CDD" id="cd14367">
    <property type="entry name" value="CUE_CUED2"/>
    <property type="match status" value="1"/>
</dbReference>
<evidence type="ECO:0000256" key="6">
    <source>
        <dbReference type="ARBA" id="ARBA00023242"/>
    </source>
</evidence>
<protein>
    <submittedName>
        <fullName evidence="8">CUE domain containing 2</fullName>
    </submittedName>
</protein>